<protein>
    <recommendedName>
        <fullName evidence="2">CBM6 domain-containing protein</fullName>
    </recommendedName>
</protein>
<evidence type="ECO:0000313" key="1">
    <source>
        <dbReference type="EMBL" id="MPL58419.1"/>
    </source>
</evidence>
<dbReference type="Gene3D" id="2.60.120.260">
    <property type="entry name" value="Galactose-binding domain-like"/>
    <property type="match status" value="1"/>
</dbReference>
<sequence>MKGLGKMLLIILAAVVMLAMLAGCGGEKVEVKLLPQDANLEKASDVVIEPKKAPYNLGGWLENNEVSWKVDIPRSGMYQILIEYSRPGNEPKASGLLVLSSPGKEVQRLKFSAHPTGKDSGDWSVYTINDNCGSNLEKGPLTLSIRPSFATDYIGTEYFMNLRSVTLRLEEK</sequence>
<dbReference type="EMBL" id="VSSQ01000007">
    <property type="protein sequence ID" value="MPL58419.1"/>
    <property type="molecule type" value="Genomic_DNA"/>
</dbReference>
<proteinExistence type="predicted"/>
<dbReference type="PROSITE" id="PS51257">
    <property type="entry name" value="PROKAR_LIPOPROTEIN"/>
    <property type="match status" value="1"/>
</dbReference>
<organism evidence="1">
    <name type="scientific">bioreactor metagenome</name>
    <dbReference type="NCBI Taxonomy" id="1076179"/>
    <lineage>
        <taxon>unclassified sequences</taxon>
        <taxon>metagenomes</taxon>
        <taxon>ecological metagenomes</taxon>
    </lineage>
</organism>
<dbReference type="AlphaFoldDB" id="A0A644SUQ8"/>
<evidence type="ECO:0008006" key="2">
    <source>
        <dbReference type="Google" id="ProtNLM"/>
    </source>
</evidence>
<name>A0A644SUQ8_9ZZZZ</name>
<gene>
    <name evidence="1" type="ORF">SDC9_03952</name>
</gene>
<reference evidence="1" key="1">
    <citation type="submission" date="2019-08" db="EMBL/GenBank/DDBJ databases">
        <authorList>
            <person name="Kucharzyk K."/>
            <person name="Murdoch R.W."/>
            <person name="Higgins S."/>
            <person name="Loffler F."/>
        </authorList>
    </citation>
    <scope>NUCLEOTIDE SEQUENCE</scope>
</reference>
<comment type="caution">
    <text evidence="1">The sequence shown here is derived from an EMBL/GenBank/DDBJ whole genome shotgun (WGS) entry which is preliminary data.</text>
</comment>
<accession>A0A644SUQ8</accession>